<name>A0A8K0C3I1_IGNLU</name>
<dbReference type="InterPro" id="IPR038441">
    <property type="entry name" value="THAP_Znf_sf"/>
</dbReference>
<dbReference type="PANTHER" id="PTHR46927:SF3">
    <property type="entry name" value="THAP-TYPE DOMAIN-CONTAINING PROTEIN"/>
    <property type="match status" value="1"/>
</dbReference>
<dbReference type="SUPFAM" id="SSF57716">
    <property type="entry name" value="Glucocorticoid receptor-like (DNA-binding domain)"/>
    <property type="match status" value="1"/>
</dbReference>
<keyword evidence="8" id="KW-1185">Reference proteome</keyword>
<sequence>MPGGLRCSVGPCKSHGGKTKGVSFFSFPRNPQIRHEWIRKCNRPVKINADHARVCSLHFLPSDYERNLKAELLNIPCRKRLKPNAVPSLLLSVFTKETLEIPNKLDVKKTNPIVKCEKFSYETYETQQSLQKTIPNAHLQKEIEFINCEEFSSSASGIQERIKETIPCSPLQKEIEFINCEEFSSTTSGSQERSKETIPYARLQKEIEFIKCGEFSPSASGTQEHLQETNPCARLQKEVDFLKHENLALKLQLQESRLKRWKIYKIQKSDEEIIENH</sequence>
<evidence type="ECO:0000313" key="7">
    <source>
        <dbReference type="EMBL" id="KAF2878709.1"/>
    </source>
</evidence>
<accession>A0A8K0C3I1</accession>
<evidence type="ECO:0000256" key="2">
    <source>
        <dbReference type="ARBA" id="ARBA00022771"/>
    </source>
</evidence>
<protein>
    <recommendedName>
        <fullName evidence="6">THAP-type domain-containing protein</fullName>
    </recommendedName>
</protein>
<evidence type="ECO:0000259" key="6">
    <source>
        <dbReference type="PROSITE" id="PS50950"/>
    </source>
</evidence>
<dbReference type="GO" id="GO:0008270">
    <property type="term" value="F:zinc ion binding"/>
    <property type="evidence" value="ECO:0007669"/>
    <property type="project" value="UniProtKB-KW"/>
</dbReference>
<evidence type="ECO:0000256" key="5">
    <source>
        <dbReference type="PROSITE-ProRule" id="PRU00309"/>
    </source>
</evidence>
<evidence type="ECO:0000256" key="1">
    <source>
        <dbReference type="ARBA" id="ARBA00022723"/>
    </source>
</evidence>
<comment type="caution">
    <text evidence="7">The sequence shown here is derived from an EMBL/GenBank/DDBJ whole genome shotgun (WGS) entry which is preliminary data.</text>
</comment>
<gene>
    <name evidence="7" type="ORF">ILUMI_27461</name>
</gene>
<reference evidence="7" key="1">
    <citation type="submission" date="2019-08" db="EMBL/GenBank/DDBJ databases">
        <title>The genome of the North American firefly Photinus pyralis.</title>
        <authorList>
            <consortium name="Photinus pyralis genome working group"/>
            <person name="Fallon T.R."/>
            <person name="Sander Lower S.E."/>
            <person name="Weng J.-K."/>
        </authorList>
    </citation>
    <scope>NUCLEOTIDE SEQUENCE</scope>
    <source>
        <strain evidence="7">TRF0915ILg1</strain>
        <tissue evidence="7">Whole body</tissue>
    </source>
</reference>
<dbReference type="AlphaFoldDB" id="A0A8K0C3I1"/>
<dbReference type="PROSITE" id="PS50950">
    <property type="entry name" value="ZF_THAP"/>
    <property type="match status" value="1"/>
</dbReference>
<keyword evidence="2 5" id="KW-0863">Zinc-finger</keyword>
<dbReference type="EMBL" id="VTPC01091301">
    <property type="protein sequence ID" value="KAF2878709.1"/>
    <property type="molecule type" value="Genomic_DNA"/>
</dbReference>
<dbReference type="Proteomes" id="UP000801492">
    <property type="component" value="Unassembled WGS sequence"/>
</dbReference>
<dbReference type="GO" id="GO:0003677">
    <property type="term" value="F:DNA binding"/>
    <property type="evidence" value="ECO:0007669"/>
    <property type="project" value="UniProtKB-UniRule"/>
</dbReference>
<evidence type="ECO:0000313" key="8">
    <source>
        <dbReference type="Proteomes" id="UP000801492"/>
    </source>
</evidence>
<feature type="domain" description="THAP-type" evidence="6">
    <location>
        <begin position="1"/>
        <end position="90"/>
    </location>
</feature>
<evidence type="ECO:0000256" key="4">
    <source>
        <dbReference type="ARBA" id="ARBA00023125"/>
    </source>
</evidence>
<evidence type="ECO:0000256" key="3">
    <source>
        <dbReference type="ARBA" id="ARBA00022833"/>
    </source>
</evidence>
<dbReference type="InterPro" id="IPR006612">
    <property type="entry name" value="THAP_Znf"/>
</dbReference>
<dbReference type="SMART" id="SM00980">
    <property type="entry name" value="THAP"/>
    <property type="match status" value="1"/>
</dbReference>
<proteinExistence type="predicted"/>
<dbReference type="Gene3D" id="6.20.210.20">
    <property type="entry name" value="THAP domain"/>
    <property type="match status" value="1"/>
</dbReference>
<organism evidence="7 8">
    <name type="scientific">Ignelater luminosus</name>
    <name type="common">Cucubano</name>
    <name type="synonym">Pyrophorus luminosus</name>
    <dbReference type="NCBI Taxonomy" id="2038154"/>
    <lineage>
        <taxon>Eukaryota</taxon>
        <taxon>Metazoa</taxon>
        <taxon>Ecdysozoa</taxon>
        <taxon>Arthropoda</taxon>
        <taxon>Hexapoda</taxon>
        <taxon>Insecta</taxon>
        <taxon>Pterygota</taxon>
        <taxon>Neoptera</taxon>
        <taxon>Endopterygota</taxon>
        <taxon>Coleoptera</taxon>
        <taxon>Polyphaga</taxon>
        <taxon>Elateriformia</taxon>
        <taxon>Elateroidea</taxon>
        <taxon>Elateridae</taxon>
        <taxon>Agrypninae</taxon>
        <taxon>Pyrophorini</taxon>
        <taxon>Ignelater</taxon>
    </lineage>
</organism>
<keyword evidence="3" id="KW-0862">Zinc</keyword>
<dbReference type="PANTHER" id="PTHR46927">
    <property type="entry name" value="AGAP005574-PA"/>
    <property type="match status" value="1"/>
</dbReference>
<dbReference type="InterPro" id="IPR052224">
    <property type="entry name" value="THAP_domain_protein"/>
</dbReference>
<keyword evidence="1" id="KW-0479">Metal-binding</keyword>
<dbReference type="OrthoDB" id="7331812at2759"/>
<dbReference type="Pfam" id="PF05485">
    <property type="entry name" value="THAP"/>
    <property type="match status" value="1"/>
</dbReference>
<keyword evidence="4 5" id="KW-0238">DNA-binding</keyword>
<dbReference type="SMART" id="SM00692">
    <property type="entry name" value="DM3"/>
    <property type="match status" value="1"/>
</dbReference>